<keyword evidence="9" id="KW-1185">Reference proteome</keyword>
<feature type="region of interest" description="Disordered" evidence="6">
    <location>
        <begin position="345"/>
        <end position="381"/>
    </location>
</feature>
<keyword evidence="1" id="KW-0808">Transferase</keyword>
<dbReference type="PANTHER" id="PTHR43289:SF34">
    <property type="entry name" value="SERINE_THREONINE-PROTEIN KINASE YBDM-RELATED"/>
    <property type="match status" value="1"/>
</dbReference>
<dbReference type="SUPFAM" id="SSF56112">
    <property type="entry name" value="Protein kinase-like (PK-like)"/>
    <property type="match status" value="1"/>
</dbReference>
<evidence type="ECO:0000256" key="6">
    <source>
        <dbReference type="SAM" id="MobiDB-lite"/>
    </source>
</evidence>
<dbReference type="SMART" id="SM00220">
    <property type="entry name" value="S_TKc"/>
    <property type="match status" value="1"/>
</dbReference>
<dbReference type="GO" id="GO:0005524">
    <property type="term" value="F:ATP binding"/>
    <property type="evidence" value="ECO:0007669"/>
    <property type="project" value="UniProtKB-UniRule"/>
</dbReference>
<evidence type="ECO:0000313" key="8">
    <source>
        <dbReference type="EMBL" id="PHQ51626.1"/>
    </source>
</evidence>
<dbReference type="Pfam" id="PF00069">
    <property type="entry name" value="Pkinase"/>
    <property type="match status" value="1"/>
</dbReference>
<dbReference type="PROSITE" id="PS00108">
    <property type="entry name" value="PROTEIN_KINASE_ST"/>
    <property type="match status" value="1"/>
</dbReference>
<evidence type="ECO:0000256" key="4">
    <source>
        <dbReference type="ARBA" id="ARBA00022840"/>
    </source>
</evidence>
<dbReference type="InterPro" id="IPR000719">
    <property type="entry name" value="Prot_kinase_dom"/>
</dbReference>
<dbReference type="Proteomes" id="UP000222531">
    <property type="component" value="Unassembled WGS sequence"/>
</dbReference>
<keyword evidence="3" id="KW-0418">Kinase</keyword>
<sequence length="561" mass="58677">MEALLPQDPVLIGQHTVLARLGAGGMGQVYLGRSPGGRQLAIKVIREDFAGSPEALARFRREVETVRAVRSAYTANLIDASLDSTPYWLATEYVPGPTLVQAIAERGPLPADTCLRLFAALAEALAHVHAYDVLHRDLKPHNVILSTVGPKLIDFGIARGVGQTALTQAGTAPGTPGYTAPETITRNEAGPAADVFALGATMAAAATGRPPYGEGSMESVTYRVVHGEVDVAGLEPRLAELIKACVAGDPARRPAPADVIARCAVTSSLVDDPVYQALTGVGGPPAVPPPAAAPAPGYVPTLMPGTPTAPPAAGRPRTKLWLALGAASVALGVIAALTIQALGDDEDGKNVGAKQPGTPASSASAGASAPVAGAGPVHAPDYIEDTDLNREFWAPDKDDRFGGGGSCGLPAEERGGAQFQFSISDPADSTAREMSGKAEIQFRFKYGDEKILGKPPYYVSVAVKPPHDINRETGKPYPNLMQPNLSAGYTSKPVDVFPKDGWGSDFVKLTYPDDFRSYVDGKVYSPAIPIGNDPGNWTVIFYHVKGPKEYRSVSCDGFVGK</sequence>
<dbReference type="PANTHER" id="PTHR43289">
    <property type="entry name" value="MITOGEN-ACTIVATED PROTEIN KINASE KINASE KINASE 20-RELATED"/>
    <property type="match status" value="1"/>
</dbReference>
<evidence type="ECO:0000313" key="9">
    <source>
        <dbReference type="Proteomes" id="UP000222531"/>
    </source>
</evidence>
<accession>A0A2G1XK77</accession>
<name>A0A2G1XK77_STRCJ</name>
<dbReference type="OrthoDB" id="9762169at2"/>
<feature type="binding site" evidence="5">
    <location>
        <position position="43"/>
    </location>
    <ligand>
        <name>ATP</name>
        <dbReference type="ChEBI" id="CHEBI:30616"/>
    </ligand>
</feature>
<gene>
    <name evidence="8" type="ORF">BLA24_12720</name>
</gene>
<evidence type="ECO:0000259" key="7">
    <source>
        <dbReference type="PROSITE" id="PS50011"/>
    </source>
</evidence>
<evidence type="ECO:0000256" key="5">
    <source>
        <dbReference type="PROSITE-ProRule" id="PRU10141"/>
    </source>
</evidence>
<comment type="caution">
    <text evidence="8">The sequence shown here is derived from an EMBL/GenBank/DDBJ whole genome shotgun (WGS) entry which is preliminary data.</text>
</comment>
<organism evidence="8 9">
    <name type="scientific">Streptomyces cinnamoneus</name>
    <name type="common">Streptoverticillium cinnamoneum</name>
    <dbReference type="NCBI Taxonomy" id="53446"/>
    <lineage>
        <taxon>Bacteria</taxon>
        <taxon>Bacillati</taxon>
        <taxon>Actinomycetota</taxon>
        <taxon>Actinomycetes</taxon>
        <taxon>Kitasatosporales</taxon>
        <taxon>Streptomycetaceae</taxon>
        <taxon>Streptomyces</taxon>
        <taxon>Streptomyces cinnamoneus group</taxon>
    </lineage>
</organism>
<dbReference type="AlphaFoldDB" id="A0A2G1XK77"/>
<dbReference type="InterPro" id="IPR017441">
    <property type="entry name" value="Protein_kinase_ATP_BS"/>
</dbReference>
<reference evidence="8 9" key="1">
    <citation type="journal article" date="2017" name="Biochemistry">
        <title>Identification of the Biosynthetic Pathway for the Antibiotic Bicyclomycin.</title>
        <authorList>
            <person name="Patteson J."/>
            <person name="Cai W."/>
            <person name="Johnson R.A."/>
            <person name="Santa Maria K."/>
            <person name="Li B."/>
        </authorList>
    </citation>
    <scope>NUCLEOTIDE SEQUENCE [LARGE SCALE GENOMIC DNA]</scope>
    <source>
        <strain evidence="8 9">ATCC 21532</strain>
    </source>
</reference>
<dbReference type="PROSITE" id="PS00107">
    <property type="entry name" value="PROTEIN_KINASE_ATP"/>
    <property type="match status" value="1"/>
</dbReference>
<keyword evidence="2 5" id="KW-0547">Nucleotide-binding</keyword>
<dbReference type="GO" id="GO:0004674">
    <property type="term" value="F:protein serine/threonine kinase activity"/>
    <property type="evidence" value="ECO:0007669"/>
    <property type="project" value="TreeGrafter"/>
</dbReference>
<protein>
    <recommendedName>
        <fullName evidence="7">Protein kinase domain-containing protein</fullName>
    </recommendedName>
</protein>
<feature type="compositionally biased region" description="Low complexity" evidence="6">
    <location>
        <begin position="356"/>
        <end position="380"/>
    </location>
</feature>
<dbReference type="CDD" id="cd14014">
    <property type="entry name" value="STKc_PknB_like"/>
    <property type="match status" value="1"/>
</dbReference>
<proteinExistence type="predicted"/>
<dbReference type="InterPro" id="IPR008271">
    <property type="entry name" value="Ser/Thr_kinase_AS"/>
</dbReference>
<dbReference type="Gene3D" id="1.10.510.10">
    <property type="entry name" value="Transferase(Phosphotransferase) domain 1"/>
    <property type="match status" value="1"/>
</dbReference>
<evidence type="ECO:0000256" key="3">
    <source>
        <dbReference type="ARBA" id="ARBA00022777"/>
    </source>
</evidence>
<feature type="domain" description="Protein kinase" evidence="7">
    <location>
        <begin position="15"/>
        <end position="275"/>
    </location>
</feature>
<evidence type="ECO:0000256" key="1">
    <source>
        <dbReference type="ARBA" id="ARBA00022679"/>
    </source>
</evidence>
<dbReference type="InterPro" id="IPR011009">
    <property type="entry name" value="Kinase-like_dom_sf"/>
</dbReference>
<dbReference type="RefSeq" id="WP_099199159.1">
    <property type="nucleotide sequence ID" value="NZ_JBIRXA010000006.1"/>
</dbReference>
<dbReference type="PROSITE" id="PS50011">
    <property type="entry name" value="PROTEIN_KINASE_DOM"/>
    <property type="match status" value="1"/>
</dbReference>
<dbReference type="EMBL" id="NHZO01000143">
    <property type="protein sequence ID" value="PHQ51626.1"/>
    <property type="molecule type" value="Genomic_DNA"/>
</dbReference>
<keyword evidence="4 5" id="KW-0067">ATP-binding</keyword>
<evidence type="ECO:0000256" key="2">
    <source>
        <dbReference type="ARBA" id="ARBA00022741"/>
    </source>
</evidence>
<dbReference type="Gene3D" id="3.30.200.20">
    <property type="entry name" value="Phosphorylase Kinase, domain 1"/>
    <property type="match status" value="1"/>
</dbReference>